<proteinExistence type="predicted"/>
<name>A0A2N5MA84_9BACI</name>
<evidence type="ECO:0000256" key="1">
    <source>
        <dbReference type="SAM" id="MobiDB-lite"/>
    </source>
</evidence>
<accession>A0A2N5MA84</accession>
<sequence length="59" mass="7116">MKKKINKKKLNSEGRQRPEQHKTGRPWKAFFFPWTDWLMTRGSQLAAGQIEKRRTVLFK</sequence>
<organism evidence="2 3">
    <name type="scientific">Peribacillus deserti</name>
    <dbReference type="NCBI Taxonomy" id="673318"/>
    <lineage>
        <taxon>Bacteria</taxon>
        <taxon>Bacillati</taxon>
        <taxon>Bacillota</taxon>
        <taxon>Bacilli</taxon>
        <taxon>Bacillales</taxon>
        <taxon>Bacillaceae</taxon>
        <taxon>Peribacillus</taxon>
    </lineage>
</organism>
<gene>
    <name evidence="2" type="ORF">CUU66_03410</name>
</gene>
<dbReference type="Proteomes" id="UP000234748">
    <property type="component" value="Unassembled WGS sequence"/>
</dbReference>
<reference evidence="2 3" key="1">
    <citation type="submission" date="2017-11" db="EMBL/GenBank/DDBJ databases">
        <title>Comparitive Functional Genomics of Dry Heat Resistant strains isolated from the Viking Spacecraft.</title>
        <authorList>
            <person name="Seuylemezian A."/>
            <person name="Cooper K."/>
            <person name="Vaishampayan P."/>
        </authorList>
    </citation>
    <scope>NUCLEOTIDE SEQUENCE [LARGE SCALE GENOMIC DNA]</scope>
    <source>
        <strain evidence="2 3">V1-29</strain>
    </source>
</reference>
<evidence type="ECO:0000313" key="3">
    <source>
        <dbReference type="Proteomes" id="UP000234748"/>
    </source>
</evidence>
<feature type="region of interest" description="Disordered" evidence="1">
    <location>
        <begin position="1"/>
        <end position="25"/>
    </location>
</feature>
<dbReference type="EMBL" id="PGUY01000010">
    <property type="protein sequence ID" value="PLT31237.1"/>
    <property type="molecule type" value="Genomic_DNA"/>
</dbReference>
<keyword evidence="3" id="KW-1185">Reference proteome</keyword>
<feature type="compositionally biased region" description="Basic and acidic residues" evidence="1">
    <location>
        <begin position="10"/>
        <end position="22"/>
    </location>
</feature>
<evidence type="ECO:0000313" key="2">
    <source>
        <dbReference type="EMBL" id="PLT31237.1"/>
    </source>
</evidence>
<comment type="caution">
    <text evidence="2">The sequence shown here is derived from an EMBL/GenBank/DDBJ whole genome shotgun (WGS) entry which is preliminary data.</text>
</comment>
<dbReference type="AlphaFoldDB" id="A0A2N5MA84"/>
<protein>
    <submittedName>
        <fullName evidence="2">Uncharacterized protein</fullName>
    </submittedName>
</protein>